<dbReference type="Proteomes" id="UP000323506">
    <property type="component" value="Chromosome A01"/>
</dbReference>
<protein>
    <submittedName>
        <fullName evidence="1">Uncharacterized protein</fullName>
    </submittedName>
</protein>
<organism evidence="1 2">
    <name type="scientific">Gossypium darwinii</name>
    <name type="common">Darwin's cotton</name>
    <name type="synonym">Gossypium barbadense var. darwinii</name>
    <dbReference type="NCBI Taxonomy" id="34276"/>
    <lineage>
        <taxon>Eukaryota</taxon>
        <taxon>Viridiplantae</taxon>
        <taxon>Streptophyta</taxon>
        <taxon>Embryophyta</taxon>
        <taxon>Tracheophyta</taxon>
        <taxon>Spermatophyta</taxon>
        <taxon>Magnoliopsida</taxon>
        <taxon>eudicotyledons</taxon>
        <taxon>Gunneridae</taxon>
        <taxon>Pentapetalae</taxon>
        <taxon>rosids</taxon>
        <taxon>malvids</taxon>
        <taxon>Malvales</taxon>
        <taxon>Malvaceae</taxon>
        <taxon>Malvoideae</taxon>
        <taxon>Gossypium</taxon>
    </lineage>
</organism>
<reference evidence="1 2" key="1">
    <citation type="submission" date="2019-06" db="EMBL/GenBank/DDBJ databases">
        <title>WGS assembly of Gossypium darwinii.</title>
        <authorList>
            <person name="Chen Z.J."/>
            <person name="Sreedasyam A."/>
            <person name="Ando A."/>
            <person name="Song Q."/>
            <person name="De L."/>
            <person name="Hulse-Kemp A."/>
            <person name="Ding M."/>
            <person name="Ye W."/>
            <person name="Kirkbride R."/>
            <person name="Jenkins J."/>
            <person name="Plott C."/>
            <person name="Lovell J."/>
            <person name="Lin Y.-M."/>
            <person name="Vaughn R."/>
            <person name="Liu B."/>
            <person name="Li W."/>
            <person name="Simpson S."/>
            <person name="Scheffler B."/>
            <person name="Saski C."/>
            <person name="Grover C."/>
            <person name="Hu G."/>
            <person name="Conover J."/>
            <person name="Carlson J."/>
            <person name="Shu S."/>
            <person name="Boston L."/>
            <person name="Williams M."/>
            <person name="Peterson D."/>
            <person name="Mcgee K."/>
            <person name="Jones D."/>
            <person name="Wendel J."/>
            <person name="Stelly D."/>
            <person name="Grimwood J."/>
            <person name="Schmutz J."/>
        </authorList>
    </citation>
    <scope>NUCLEOTIDE SEQUENCE [LARGE SCALE GENOMIC DNA]</scope>
    <source>
        <strain evidence="1">1808015.09</strain>
    </source>
</reference>
<evidence type="ECO:0000313" key="1">
    <source>
        <dbReference type="EMBL" id="TYH31574.1"/>
    </source>
</evidence>
<dbReference type="EMBL" id="CM017688">
    <property type="protein sequence ID" value="TYH31574.1"/>
    <property type="molecule type" value="Genomic_DNA"/>
</dbReference>
<dbReference type="AlphaFoldDB" id="A0A5D2HMP6"/>
<proteinExistence type="predicted"/>
<name>A0A5D2HMP6_GOSDA</name>
<accession>A0A5D2HMP6</accession>
<keyword evidence="2" id="KW-1185">Reference proteome</keyword>
<sequence>MKTAPFCHVDFIAISVARHKSYPKFLSYFPPFYFPKSPSPKSLTFSPNNFPQISSPIPEILFPQISSRNHRQLPYTLPLCCIFVTSHLHLVGVRIISIEKEK</sequence>
<evidence type="ECO:0000313" key="2">
    <source>
        <dbReference type="Proteomes" id="UP000323506"/>
    </source>
</evidence>
<gene>
    <name evidence="1" type="ORF">ES288_A01G183100v1</name>
</gene>